<proteinExistence type="inferred from homology"/>
<protein>
    <recommendedName>
        <fullName evidence="17">RNA helicase aquarius</fullName>
        <ecNumber evidence="2">3.6.4.13</ecNumber>
    </recommendedName>
    <alternativeName>
        <fullName evidence="18">Intron-binding protein of 160 kDa</fullName>
    </alternativeName>
</protein>
<evidence type="ECO:0000256" key="6">
    <source>
        <dbReference type="ARBA" id="ARBA00022801"/>
    </source>
</evidence>
<accession>A0A8S4RDA2</accession>
<dbReference type="GO" id="GO:0016787">
    <property type="term" value="F:hydrolase activity"/>
    <property type="evidence" value="ECO:0007669"/>
    <property type="project" value="UniProtKB-KW"/>
</dbReference>
<dbReference type="GO" id="GO:0005524">
    <property type="term" value="F:ATP binding"/>
    <property type="evidence" value="ECO:0007669"/>
    <property type="project" value="UniProtKB-KW"/>
</dbReference>
<keyword evidence="12" id="KW-0539">Nucleus</keyword>
<evidence type="ECO:0000256" key="12">
    <source>
        <dbReference type="ARBA" id="ARBA00023242"/>
    </source>
</evidence>
<evidence type="ECO:0000256" key="9">
    <source>
        <dbReference type="ARBA" id="ARBA00022884"/>
    </source>
</evidence>
<dbReference type="InterPro" id="IPR041679">
    <property type="entry name" value="DNA2/NAM7-like_C"/>
</dbReference>
<feature type="region of interest" description="Disordered" evidence="19">
    <location>
        <begin position="425"/>
        <end position="481"/>
    </location>
</feature>
<feature type="domain" description="DNA2/NAM7 helicase-like C-terminal" evidence="21">
    <location>
        <begin position="159"/>
        <end position="350"/>
    </location>
</feature>
<evidence type="ECO:0000256" key="7">
    <source>
        <dbReference type="ARBA" id="ARBA00022806"/>
    </source>
</evidence>
<evidence type="ECO:0000256" key="17">
    <source>
        <dbReference type="ARBA" id="ARBA00069875"/>
    </source>
</evidence>
<dbReference type="FunFam" id="3.40.50.300:FF:000396">
    <property type="entry name" value="RNA helicase aquarius"/>
    <property type="match status" value="1"/>
</dbReference>
<evidence type="ECO:0000313" key="23">
    <source>
        <dbReference type="Proteomes" id="UP000838756"/>
    </source>
</evidence>
<evidence type="ECO:0000256" key="18">
    <source>
        <dbReference type="ARBA" id="ARBA00083796"/>
    </source>
</evidence>
<keyword evidence="6" id="KW-0378">Hydrolase</keyword>
<dbReference type="Pfam" id="PF13087">
    <property type="entry name" value="AAA_12"/>
    <property type="match status" value="1"/>
</dbReference>
<dbReference type="GO" id="GO:0005654">
    <property type="term" value="C:nucleoplasm"/>
    <property type="evidence" value="ECO:0007669"/>
    <property type="project" value="UniProtKB-SubCell"/>
</dbReference>
<comment type="caution">
    <text evidence="22">The sequence shown here is derived from an EMBL/GenBank/DDBJ whole genome shotgun (WGS) entry which is preliminary data.</text>
</comment>
<evidence type="ECO:0000259" key="21">
    <source>
        <dbReference type="Pfam" id="PF13087"/>
    </source>
</evidence>
<dbReference type="InterPro" id="IPR027417">
    <property type="entry name" value="P-loop_NTPase"/>
</dbReference>
<dbReference type="InterPro" id="IPR047187">
    <property type="entry name" value="SF1_C_Upf1"/>
</dbReference>
<evidence type="ECO:0000256" key="3">
    <source>
        <dbReference type="ARBA" id="ARBA00022664"/>
    </source>
</evidence>
<evidence type="ECO:0000256" key="4">
    <source>
        <dbReference type="ARBA" id="ARBA00022728"/>
    </source>
</evidence>
<dbReference type="GO" id="GO:0003729">
    <property type="term" value="F:mRNA binding"/>
    <property type="evidence" value="ECO:0007669"/>
    <property type="project" value="TreeGrafter"/>
</dbReference>
<dbReference type="InterPro" id="IPR041677">
    <property type="entry name" value="DNA2/NAM7_AAA_11"/>
</dbReference>
<dbReference type="EC" id="3.6.4.13" evidence="2"/>
<evidence type="ECO:0000256" key="11">
    <source>
        <dbReference type="ARBA" id="ARBA00023187"/>
    </source>
</evidence>
<comment type="catalytic activity">
    <reaction evidence="13">
        <text>ATP + H2O = ADP + phosphate + H(+)</text>
        <dbReference type="Rhea" id="RHEA:13065"/>
        <dbReference type="ChEBI" id="CHEBI:15377"/>
        <dbReference type="ChEBI" id="CHEBI:15378"/>
        <dbReference type="ChEBI" id="CHEBI:30616"/>
        <dbReference type="ChEBI" id="CHEBI:43474"/>
        <dbReference type="ChEBI" id="CHEBI:456216"/>
        <dbReference type="EC" id="3.6.4.13"/>
    </reaction>
</comment>
<dbReference type="GO" id="GO:0003724">
    <property type="term" value="F:RNA helicase activity"/>
    <property type="evidence" value="ECO:0007669"/>
    <property type="project" value="UniProtKB-EC"/>
</dbReference>
<dbReference type="InterPro" id="IPR045055">
    <property type="entry name" value="DNA2/NAM7-like"/>
</dbReference>
<name>A0A8S4RDA2_9NEOP</name>
<evidence type="ECO:0000256" key="14">
    <source>
        <dbReference type="ARBA" id="ARBA00057313"/>
    </source>
</evidence>
<dbReference type="SUPFAM" id="SSF52540">
    <property type="entry name" value="P-loop containing nucleoside triphosphate hydrolases"/>
    <property type="match status" value="1"/>
</dbReference>
<evidence type="ECO:0000256" key="5">
    <source>
        <dbReference type="ARBA" id="ARBA00022741"/>
    </source>
</evidence>
<evidence type="ECO:0000256" key="16">
    <source>
        <dbReference type="ARBA" id="ARBA00063921"/>
    </source>
</evidence>
<dbReference type="OrthoDB" id="1879at2759"/>
<evidence type="ECO:0000256" key="15">
    <source>
        <dbReference type="ARBA" id="ARBA00061244"/>
    </source>
</evidence>
<dbReference type="FunFam" id="3.40.50.300:FF:003210">
    <property type="entry name" value="RNA helicase aquarius"/>
    <property type="match status" value="1"/>
</dbReference>
<evidence type="ECO:0000256" key="2">
    <source>
        <dbReference type="ARBA" id="ARBA00012552"/>
    </source>
</evidence>
<dbReference type="GO" id="GO:0071013">
    <property type="term" value="C:catalytic step 2 spliceosome"/>
    <property type="evidence" value="ECO:0007669"/>
    <property type="project" value="TreeGrafter"/>
</dbReference>
<keyword evidence="9" id="KW-0694">RNA-binding</keyword>
<dbReference type="PANTHER" id="PTHR10887">
    <property type="entry name" value="DNA2/NAM7 HELICASE FAMILY"/>
    <property type="match status" value="1"/>
</dbReference>
<comment type="similarity">
    <text evidence="15">Belongs to the CWF11 family.</text>
</comment>
<keyword evidence="3" id="KW-0507">mRNA processing</keyword>
<keyword evidence="5" id="KW-0547">Nucleotide-binding</keyword>
<evidence type="ECO:0000259" key="20">
    <source>
        <dbReference type="Pfam" id="PF13086"/>
    </source>
</evidence>
<dbReference type="GO" id="GO:0006397">
    <property type="term" value="P:mRNA processing"/>
    <property type="evidence" value="ECO:0007669"/>
    <property type="project" value="UniProtKB-KW"/>
</dbReference>
<keyword evidence="23" id="KW-1185">Reference proteome</keyword>
<dbReference type="Proteomes" id="UP000838756">
    <property type="component" value="Unassembled WGS sequence"/>
</dbReference>
<keyword evidence="8" id="KW-0067">ATP-binding</keyword>
<evidence type="ECO:0000256" key="1">
    <source>
        <dbReference type="ARBA" id="ARBA00004642"/>
    </source>
</evidence>
<organism evidence="22 23">
    <name type="scientific">Pararge aegeria aegeria</name>
    <dbReference type="NCBI Taxonomy" id="348720"/>
    <lineage>
        <taxon>Eukaryota</taxon>
        <taxon>Metazoa</taxon>
        <taxon>Ecdysozoa</taxon>
        <taxon>Arthropoda</taxon>
        <taxon>Hexapoda</taxon>
        <taxon>Insecta</taxon>
        <taxon>Pterygota</taxon>
        <taxon>Neoptera</taxon>
        <taxon>Endopterygota</taxon>
        <taxon>Lepidoptera</taxon>
        <taxon>Glossata</taxon>
        <taxon>Ditrysia</taxon>
        <taxon>Papilionoidea</taxon>
        <taxon>Nymphalidae</taxon>
        <taxon>Satyrinae</taxon>
        <taxon>Satyrini</taxon>
        <taxon>Parargina</taxon>
        <taxon>Pararge</taxon>
    </lineage>
</organism>
<evidence type="ECO:0000256" key="8">
    <source>
        <dbReference type="ARBA" id="ARBA00022840"/>
    </source>
</evidence>
<evidence type="ECO:0000256" key="19">
    <source>
        <dbReference type="SAM" id="MobiDB-lite"/>
    </source>
</evidence>
<dbReference type="AlphaFoldDB" id="A0A8S4RDA2"/>
<evidence type="ECO:0000256" key="13">
    <source>
        <dbReference type="ARBA" id="ARBA00047984"/>
    </source>
</evidence>
<keyword evidence="10" id="KW-0007">Acetylation</keyword>
<keyword evidence="7" id="KW-0347">Helicase</keyword>
<reference evidence="22" key="1">
    <citation type="submission" date="2022-03" db="EMBL/GenBank/DDBJ databases">
        <authorList>
            <person name="Lindestad O."/>
        </authorList>
    </citation>
    <scope>NUCLEOTIDE SEQUENCE</scope>
</reference>
<sequence>MAKSIETINKEFPFHEFFDDAPKPLFPARSYEQDMEIAESCYRYIDHIFEELEEFRAFELLRSGLDRSKYLLVKEAKIIAMTCTHAALKRSELVQMGFKYDNILMEESAQILEIETFIPLLLQNPQDGRSRLKRWIMIGDHHQLPPVVKNMAFQKYCNMEQSLFTRMVRLGVPYVELDAQGRARSSICNLYRWRYRNLGDLAHVCRLPEYRAANAGLRHDFQLINVDDFNGAGETEPSPYFYQNLAEAEYVVAVFMFMRLVGWPAHRISILTTYNGQKHLIRDVITKRCADNPLIGRPHKVTTVDKYQGQQNDIALISLVRTKAVGHVRDLRRLIVAASRARLGLYVFARANLFRNCFELQPTFNQLVERSLELEIIPGERYPAQRSATATVPDSMVLSVRDMPHMARFVYDMYLDIVRQSDTQKSQKSWSAPGSGGLAPRPEHFVPAHPGAAPDSDDEEPTGGPTFTPTDIVNEVEESNA</sequence>
<keyword evidence="4" id="KW-0747">Spliceosome</keyword>
<dbReference type="PANTHER" id="PTHR10887:SF5">
    <property type="entry name" value="RNA HELICASE AQUARIUS"/>
    <property type="match status" value="1"/>
</dbReference>
<comment type="subunit">
    <text evidence="16">Identified in the spliceosome C complex. Component of the XAB2 complex, a multimeric protein complex composed of XAB2, PRPF19, AQR, ZNF830, ISY1, and PPIE. Identified in a pentameric intron-binding (IB) complex composed of AQR, XAB2, ISY1, ZNF830 and PPIE that is incorporated into the spliceosome as a preassembled complex. The IB complex does not contain PRPF19. Within the spliceosome, interacts with SNRPA1, SF3B1, SF3B3, SF3A1 and SF3A2.</text>
</comment>
<keyword evidence="11" id="KW-0508">mRNA splicing</keyword>
<evidence type="ECO:0000313" key="22">
    <source>
        <dbReference type="EMBL" id="CAH2233731.1"/>
    </source>
</evidence>
<dbReference type="Gene3D" id="3.40.50.300">
    <property type="entry name" value="P-loop containing nucleotide triphosphate hydrolases"/>
    <property type="match status" value="2"/>
</dbReference>
<dbReference type="EMBL" id="CAKXAJ010024996">
    <property type="protein sequence ID" value="CAH2233731.1"/>
    <property type="molecule type" value="Genomic_DNA"/>
</dbReference>
<comment type="function">
    <text evidence="14">Involved in pre-mRNA splicing as component of the spliceosome. Intron-binding spliceosomal protein required to link pre-mRNA splicing and snoRNP (small nucleolar ribonucleoprotein) biogenesis. Plays a key role in position-dependent assembly of intron-encoded box C/D small snoRNP, splicing being required for snoRNP assembly. May act by helping the folding of the snoRNA sequence. Binds to intron of pre-mRNAs in a sequence-independent manner, contacting the region between snoRNA and the branchpoint of introns (40 nucleotides upstream of the branchpoint) during the late stages of splicing. Has ATP-dependent RNA helicase activity and can unwind double-stranded RNA molecules with a 3' overhang (in vitro).</text>
</comment>
<dbReference type="CDD" id="cd18808">
    <property type="entry name" value="SF1_C_Upf1"/>
    <property type="match status" value="1"/>
</dbReference>
<evidence type="ECO:0000256" key="10">
    <source>
        <dbReference type="ARBA" id="ARBA00022990"/>
    </source>
</evidence>
<comment type="subcellular location">
    <subcellularLocation>
        <location evidence="1">Nucleus</location>
        <location evidence="1">Nucleoplasm</location>
    </subcellularLocation>
</comment>
<dbReference type="Pfam" id="PF13086">
    <property type="entry name" value="AAA_11"/>
    <property type="match status" value="1"/>
</dbReference>
<dbReference type="GO" id="GO:0008380">
    <property type="term" value="P:RNA splicing"/>
    <property type="evidence" value="ECO:0007669"/>
    <property type="project" value="UniProtKB-KW"/>
</dbReference>
<feature type="domain" description="DNA2/NAM7 helicase helicase" evidence="20">
    <location>
        <begin position="70"/>
        <end position="150"/>
    </location>
</feature>
<gene>
    <name evidence="22" type="primary">jg20353</name>
    <name evidence="22" type="ORF">PAEG_LOCUS11663</name>
</gene>
<dbReference type="CDD" id="cd17935">
    <property type="entry name" value="EEXXQc_AQR"/>
    <property type="match status" value="1"/>
</dbReference>